<name>A0A080LZJ7_9PROT</name>
<dbReference type="InterPro" id="IPR019887">
    <property type="entry name" value="Tscrpt_reg_AsnC/Lrp_C"/>
</dbReference>
<dbReference type="Pfam" id="PF13412">
    <property type="entry name" value="HTH_24"/>
    <property type="match status" value="1"/>
</dbReference>
<dbReference type="InterPro" id="IPR019888">
    <property type="entry name" value="Tscrpt_reg_AsnC-like"/>
</dbReference>
<evidence type="ECO:0000256" key="2">
    <source>
        <dbReference type="ARBA" id="ARBA00023125"/>
    </source>
</evidence>
<dbReference type="Gene3D" id="1.10.10.10">
    <property type="entry name" value="Winged helix-like DNA-binding domain superfamily/Winged helix DNA-binding domain"/>
    <property type="match status" value="1"/>
</dbReference>
<proteinExistence type="predicted"/>
<gene>
    <name evidence="6" type="primary">lrp_1</name>
    <name evidence="6" type="ORF">AW09_000458</name>
</gene>
<dbReference type="Pfam" id="PF01037">
    <property type="entry name" value="AsnC_trans_reg"/>
    <property type="match status" value="1"/>
</dbReference>
<dbReference type="PROSITE" id="PS50956">
    <property type="entry name" value="HTH_ASNC_2"/>
    <property type="match status" value="1"/>
</dbReference>
<evidence type="ECO:0000313" key="7">
    <source>
        <dbReference type="Proteomes" id="UP000020077"/>
    </source>
</evidence>
<dbReference type="SMART" id="SM00344">
    <property type="entry name" value="HTH_ASNC"/>
    <property type="match status" value="1"/>
</dbReference>
<dbReference type="InterPro" id="IPR036388">
    <property type="entry name" value="WH-like_DNA-bd_sf"/>
</dbReference>
<feature type="domain" description="HTH asnC-type" evidence="5">
    <location>
        <begin position="1"/>
        <end position="55"/>
    </location>
</feature>
<dbReference type="PANTHER" id="PTHR30154">
    <property type="entry name" value="LEUCINE-RESPONSIVE REGULATORY PROTEIN"/>
    <property type="match status" value="1"/>
</dbReference>
<organism evidence="6 7">
    <name type="scientific">Candidatus Accumulibacter phosphatis</name>
    <dbReference type="NCBI Taxonomy" id="327160"/>
    <lineage>
        <taxon>Bacteria</taxon>
        <taxon>Pseudomonadati</taxon>
        <taxon>Pseudomonadota</taxon>
        <taxon>Betaproteobacteria</taxon>
        <taxon>Candidatus Accumulibacter</taxon>
    </lineage>
</organism>
<accession>A0A080LZJ7</accession>
<evidence type="ECO:0000259" key="5">
    <source>
        <dbReference type="PROSITE" id="PS50956"/>
    </source>
</evidence>
<reference evidence="6 7" key="1">
    <citation type="submission" date="2014-02" db="EMBL/GenBank/DDBJ databases">
        <title>Expanding our view of genomic diversity in Candidatus Accumulibacter clades.</title>
        <authorList>
            <person name="Skennerton C.T."/>
            <person name="Barr J.J."/>
            <person name="Slater F.R."/>
            <person name="Bond P.L."/>
            <person name="Tyson G.W."/>
        </authorList>
    </citation>
    <scope>NUCLEOTIDE SEQUENCE [LARGE SCALE GENOMIC DNA]</scope>
    <source>
        <strain evidence="7">BA-91</strain>
    </source>
</reference>
<dbReference type="GO" id="GO:0005829">
    <property type="term" value="C:cytosol"/>
    <property type="evidence" value="ECO:0007669"/>
    <property type="project" value="TreeGrafter"/>
</dbReference>
<dbReference type="Gene3D" id="3.30.70.920">
    <property type="match status" value="1"/>
</dbReference>
<keyword evidence="2" id="KW-0238">DNA-binding</keyword>
<dbReference type="InterPro" id="IPR000485">
    <property type="entry name" value="AsnC-type_HTH_dom"/>
</dbReference>
<dbReference type="SUPFAM" id="SSF46785">
    <property type="entry name" value="Winged helix' DNA-binding domain"/>
    <property type="match status" value="1"/>
</dbReference>
<dbReference type="InterPro" id="IPR011008">
    <property type="entry name" value="Dimeric_a/b-barrel"/>
</dbReference>
<keyword evidence="4" id="KW-1133">Transmembrane helix</keyword>
<sequence length="161" mass="17582">MLDALQRKGNATNATLGEQIRLSASQISRRIQRLEEDGIIAGYVALLAPTALGLGVTAFAQVILERHNDAASEAFENAIAAMPEVIDCFSVSGDADYMLRIVVPDLAVFSQLMMKRLLCLPGVARIKTSIALQTVKQTHVLPLDHLTQPSKPRQRVRYAES</sequence>
<keyword evidence="1" id="KW-0805">Transcription regulation</keyword>
<evidence type="ECO:0000256" key="1">
    <source>
        <dbReference type="ARBA" id="ARBA00023015"/>
    </source>
</evidence>
<protein>
    <submittedName>
        <fullName evidence="6">Leucine-responsive regulatory protein</fullName>
    </submittedName>
</protein>
<feature type="transmembrane region" description="Helical" evidence="4">
    <location>
        <begin position="39"/>
        <end position="64"/>
    </location>
</feature>
<evidence type="ECO:0000256" key="4">
    <source>
        <dbReference type="SAM" id="Phobius"/>
    </source>
</evidence>
<dbReference type="PANTHER" id="PTHR30154:SF34">
    <property type="entry name" value="TRANSCRIPTIONAL REGULATOR AZLB"/>
    <property type="match status" value="1"/>
</dbReference>
<keyword evidence="4" id="KW-0812">Transmembrane</keyword>
<dbReference type="GO" id="GO:0043565">
    <property type="term" value="F:sequence-specific DNA binding"/>
    <property type="evidence" value="ECO:0007669"/>
    <property type="project" value="InterPro"/>
</dbReference>
<dbReference type="EMBL" id="JDVG02000073">
    <property type="protein sequence ID" value="KFB74251.1"/>
    <property type="molecule type" value="Genomic_DNA"/>
</dbReference>
<dbReference type="SUPFAM" id="SSF54909">
    <property type="entry name" value="Dimeric alpha+beta barrel"/>
    <property type="match status" value="1"/>
</dbReference>
<dbReference type="AlphaFoldDB" id="A0A080LZJ7"/>
<dbReference type="Proteomes" id="UP000020077">
    <property type="component" value="Unassembled WGS sequence"/>
</dbReference>
<keyword evidence="3" id="KW-0804">Transcription</keyword>
<comment type="caution">
    <text evidence="6">The sequence shown here is derived from an EMBL/GenBank/DDBJ whole genome shotgun (WGS) entry which is preliminary data.</text>
</comment>
<dbReference type="InterPro" id="IPR036390">
    <property type="entry name" value="WH_DNA-bd_sf"/>
</dbReference>
<evidence type="ECO:0000313" key="6">
    <source>
        <dbReference type="EMBL" id="KFB74251.1"/>
    </source>
</evidence>
<keyword evidence="4" id="KW-0472">Membrane</keyword>
<dbReference type="GO" id="GO:0043200">
    <property type="term" value="P:response to amino acid"/>
    <property type="evidence" value="ECO:0007669"/>
    <property type="project" value="TreeGrafter"/>
</dbReference>
<evidence type="ECO:0000256" key="3">
    <source>
        <dbReference type="ARBA" id="ARBA00023163"/>
    </source>
</evidence>